<dbReference type="Pfam" id="PF13692">
    <property type="entry name" value="Glyco_trans_1_4"/>
    <property type="match status" value="1"/>
</dbReference>
<keyword evidence="1" id="KW-0328">Glycosyltransferase</keyword>
<proteinExistence type="predicted"/>
<dbReference type="Proteomes" id="UP000477779">
    <property type="component" value="Unassembled WGS sequence"/>
</dbReference>
<evidence type="ECO:0000256" key="2">
    <source>
        <dbReference type="ARBA" id="ARBA00022679"/>
    </source>
</evidence>
<reference evidence="4 7" key="2">
    <citation type="submission" date="2020-02" db="EMBL/GenBank/DDBJ databases">
        <title>WGS of Micromonospora spp. isolated from hot spring.</title>
        <authorList>
            <person name="Thawai C."/>
        </authorList>
    </citation>
    <scope>NUCLEOTIDE SEQUENCE [LARGE SCALE GENOMIC DNA]</scope>
    <source>
        <strain evidence="4 7">TMS7</strain>
    </source>
</reference>
<dbReference type="EMBL" id="CP045309">
    <property type="protein sequence ID" value="QGL48036.1"/>
    <property type="molecule type" value="Genomic_DNA"/>
</dbReference>
<reference evidence="5 6" key="1">
    <citation type="submission" date="2019-10" db="EMBL/GenBank/DDBJ databases">
        <title>Genome Sequence of Micromonospora terminaliae DSM 101760.</title>
        <authorList>
            <person name="Guo L."/>
        </authorList>
    </citation>
    <scope>NUCLEOTIDE SEQUENCE [LARGE SCALE GENOMIC DNA]</scope>
    <source>
        <strain evidence="5 6">DSM 101760</strain>
    </source>
</reference>
<dbReference type="AlphaFoldDB" id="A0AAJ2ZBK4"/>
<organism evidence="4 7">
    <name type="scientific">Micromonospora terminaliae</name>
    <dbReference type="NCBI Taxonomy" id="1914461"/>
    <lineage>
        <taxon>Bacteria</taxon>
        <taxon>Bacillati</taxon>
        <taxon>Actinomycetota</taxon>
        <taxon>Actinomycetes</taxon>
        <taxon>Micromonosporales</taxon>
        <taxon>Micromonosporaceae</taxon>
        <taxon>Micromonospora</taxon>
    </lineage>
</organism>
<evidence type="ECO:0000259" key="3">
    <source>
        <dbReference type="Pfam" id="PF13439"/>
    </source>
</evidence>
<dbReference type="PANTHER" id="PTHR12526:SF510">
    <property type="entry name" value="D-INOSITOL 3-PHOSPHATE GLYCOSYLTRANSFERASE"/>
    <property type="match status" value="1"/>
</dbReference>
<dbReference type="Pfam" id="PF13439">
    <property type="entry name" value="Glyco_transf_4"/>
    <property type="match status" value="1"/>
</dbReference>
<evidence type="ECO:0000313" key="4">
    <source>
        <dbReference type="EMBL" id="NES27207.1"/>
    </source>
</evidence>
<dbReference type="CDD" id="cd03801">
    <property type="entry name" value="GT4_PimA-like"/>
    <property type="match status" value="1"/>
</dbReference>
<accession>A0AAJ2ZBK4</accession>
<dbReference type="EMBL" id="JAAHBZ010000002">
    <property type="protein sequence ID" value="NES27207.1"/>
    <property type="molecule type" value="Genomic_DNA"/>
</dbReference>
<protein>
    <submittedName>
        <fullName evidence="4 5">Glycosyltransferase</fullName>
    </submittedName>
</protein>
<gene>
    <name evidence="4" type="ORF">G3561_06495</name>
    <name evidence="5" type="ORF">GCE86_13985</name>
</gene>
<feature type="domain" description="Glycosyltransferase subfamily 4-like N-terminal" evidence="3">
    <location>
        <begin position="91"/>
        <end position="149"/>
    </location>
</feature>
<dbReference type="Gene3D" id="3.40.50.2000">
    <property type="entry name" value="Glycogen Phosphorylase B"/>
    <property type="match status" value="2"/>
</dbReference>
<name>A0AAJ2ZBK4_9ACTN</name>
<dbReference type="Proteomes" id="UP000402241">
    <property type="component" value="Chromosome"/>
</dbReference>
<sequence>MTVVHVVLPGDIDDPASPSGGNGYDRRACRELATLGWSVREHPVPGGWPHPAAAERSALSGVLAALPDGAAVLLDGLVASTVPEVLAPHARRLRLVVLVHLPLEDEAEGRALAAATAVVTTSEWTRRRLLDRYRLPAGRVSVAAPGVDPAPVTAGSPAGDRLLCVAAVTPLKGQDVLAAALTRVADLPWTCDWVGPLTRDPDFVARLRRGLAGSGLAGRVRLAGPLTGDDLAAAYADADLLVLPSRRETYGMVVTEALARGVPVLASDTGGLPGTLGRSPDGDRPGLLVPPADPAALAGALRHWLTEPDLRDRLRRAARRRRDTLTGWPVTADRLAAVLKEATAA</sequence>
<evidence type="ECO:0000256" key="1">
    <source>
        <dbReference type="ARBA" id="ARBA00022676"/>
    </source>
</evidence>
<evidence type="ECO:0000313" key="5">
    <source>
        <dbReference type="EMBL" id="QGL48036.1"/>
    </source>
</evidence>
<dbReference type="SUPFAM" id="SSF53756">
    <property type="entry name" value="UDP-Glycosyltransferase/glycogen phosphorylase"/>
    <property type="match status" value="1"/>
</dbReference>
<dbReference type="PANTHER" id="PTHR12526">
    <property type="entry name" value="GLYCOSYLTRANSFERASE"/>
    <property type="match status" value="1"/>
</dbReference>
<keyword evidence="6" id="KW-1185">Reference proteome</keyword>
<keyword evidence="2" id="KW-0808">Transferase</keyword>
<evidence type="ECO:0000313" key="6">
    <source>
        <dbReference type="Proteomes" id="UP000402241"/>
    </source>
</evidence>
<dbReference type="GO" id="GO:0016757">
    <property type="term" value="F:glycosyltransferase activity"/>
    <property type="evidence" value="ECO:0007669"/>
    <property type="project" value="UniProtKB-KW"/>
</dbReference>
<dbReference type="InterPro" id="IPR028098">
    <property type="entry name" value="Glyco_trans_4-like_N"/>
</dbReference>
<dbReference type="RefSeq" id="WP_154227365.1">
    <property type="nucleotide sequence ID" value="NZ_CP045309.1"/>
</dbReference>
<evidence type="ECO:0000313" key="7">
    <source>
        <dbReference type="Proteomes" id="UP000477779"/>
    </source>
</evidence>